<evidence type="ECO:0008006" key="4">
    <source>
        <dbReference type="Google" id="ProtNLM"/>
    </source>
</evidence>
<name>A0AA86MVF6_9BACT</name>
<dbReference type="RefSeq" id="WP_289266753.1">
    <property type="nucleotide sequence ID" value="NZ_OX365700.1"/>
</dbReference>
<feature type="signal peptide" evidence="1">
    <location>
        <begin position="1"/>
        <end position="33"/>
    </location>
</feature>
<dbReference type="InterPro" id="IPR011990">
    <property type="entry name" value="TPR-like_helical_dom_sf"/>
</dbReference>
<evidence type="ECO:0000313" key="3">
    <source>
        <dbReference type="Proteomes" id="UP001179121"/>
    </source>
</evidence>
<dbReference type="KEGG" id="nti:DNFV4_00145"/>
<sequence length="324" mass="35077">MDRVCQPRGNKACVGICMVTVLALALLAGHGLAQDRPGSASLELKLEIGKTTLVFGEPVYATVRLINTGQAPVKVSRLLDPQTGGVHIEVASPSRPRFIYLPLFVSDAVETRASALAPGEEIAAAFPIFYGALGWTFHRPETYGIVAGYGYSSGAQHVLVQSNPVSVAVVDEGGAGALLMGGTPASEEAGKFLLWQRGDHLEAGQALLTDLLKTFPDSPVADYARLAFGRNLSRSFRNYAVGRIRPADCEAALEYFRKVRTDRLPALLQVQQHLDEARCLTRLSKPDQAEASLKQAKQADGDRPEFRRLFQQAVRLEPALMRAP</sequence>
<accession>A0AA86MVF6</accession>
<dbReference type="Gene3D" id="1.25.40.10">
    <property type="entry name" value="Tetratricopeptide repeat domain"/>
    <property type="match status" value="1"/>
</dbReference>
<dbReference type="Proteomes" id="UP001179121">
    <property type="component" value="Chromosome"/>
</dbReference>
<feature type="chain" id="PRO_5041673796" description="Tetratricopeptide repeat protein" evidence="1">
    <location>
        <begin position="34"/>
        <end position="324"/>
    </location>
</feature>
<proteinExistence type="predicted"/>
<protein>
    <recommendedName>
        <fullName evidence="4">Tetratricopeptide repeat protein</fullName>
    </recommendedName>
</protein>
<dbReference type="AlphaFoldDB" id="A0AA86MVF6"/>
<reference evidence="2" key="1">
    <citation type="submission" date="2022-10" db="EMBL/GenBank/DDBJ databases">
        <authorList>
            <person name="Koch H."/>
        </authorList>
    </citation>
    <scope>NUCLEOTIDE SEQUENCE</scope>
    <source>
        <strain evidence="2">DNF</strain>
    </source>
</reference>
<dbReference type="EMBL" id="OX365700">
    <property type="protein sequence ID" value="CAI4029727.1"/>
    <property type="molecule type" value="Genomic_DNA"/>
</dbReference>
<gene>
    <name evidence="2" type="ORF">DNFV4_00145</name>
</gene>
<evidence type="ECO:0000313" key="2">
    <source>
        <dbReference type="EMBL" id="CAI4029727.1"/>
    </source>
</evidence>
<organism evidence="2 3">
    <name type="scientific">Nitrospira tepida</name>
    <dbReference type="NCBI Taxonomy" id="2973512"/>
    <lineage>
        <taxon>Bacteria</taxon>
        <taxon>Pseudomonadati</taxon>
        <taxon>Nitrospirota</taxon>
        <taxon>Nitrospiria</taxon>
        <taxon>Nitrospirales</taxon>
        <taxon>Nitrospiraceae</taxon>
        <taxon>Nitrospira</taxon>
    </lineage>
</organism>
<evidence type="ECO:0000256" key="1">
    <source>
        <dbReference type="SAM" id="SignalP"/>
    </source>
</evidence>
<keyword evidence="1" id="KW-0732">Signal</keyword>
<keyword evidence="3" id="KW-1185">Reference proteome</keyword>